<sequence length="67" mass="8190">MLRHAMQYLLKSNVSIGMIDLLFKLPFYIFRKHFRCFKDVYIPAPRRFIEGFSFNAERFYPNLCYKS</sequence>
<evidence type="ECO:0000313" key="2">
    <source>
        <dbReference type="Proteomes" id="UP000018727"/>
    </source>
</evidence>
<dbReference type="Proteomes" id="UP000018727">
    <property type="component" value="Unassembled WGS sequence"/>
</dbReference>
<gene>
    <name evidence="1" type="ORF">HMPREF1173_01930</name>
</gene>
<reference evidence="1 2" key="1">
    <citation type="submission" date="2013-10" db="EMBL/GenBank/DDBJ databases">
        <title>The Genome Sequence of Prevotella nigrescens CC14M.</title>
        <authorList>
            <consortium name="The Broad Institute Genomics Platform"/>
            <person name="Earl A."/>
            <person name="Allen-Vercoe E."/>
            <person name="Daigneault M."/>
            <person name="Young S.K."/>
            <person name="Zeng Q."/>
            <person name="Gargeya S."/>
            <person name="Fitzgerald M."/>
            <person name="Abouelleil A."/>
            <person name="Alvarado L."/>
            <person name="Chapman S.B."/>
            <person name="Gainer-Dewar J."/>
            <person name="Goldberg J."/>
            <person name="Griggs A."/>
            <person name="Gujja S."/>
            <person name="Hansen M."/>
            <person name="Howarth C."/>
            <person name="Imamovic A."/>
            <person name="Ireland A."/>
            <person name="Larimer J."/>
            <person name="McCowan C."/>
            <person name="Murphy C."/>
            <person name="Pearson M."/>
            <person name="Poon T.W."/>
            <person name="Priest M."/>
            <person name="Roberts A."/>
            <person name="Saif S."/>
            <person name="Shea T."/>
            <person name="Sykes S."/>
            <person name="Wortman J."/>
            <person name="Nusbaum C."/>
            <person name="Birren B."/>
        </authorList>
    </citation>
    <scope>NUCLEOTIDE SEQUENCE [LARGE SCALE GENOMIC DNA]</scope>
    <source>
        <strain evidence="1 2">CC14M</strain>
    </source>
</reference>
<organism evidence="1 2">
    <name type="scientific">Prevotella nigrescens CC14M</name>
    <dbReference type="NCBI Taxonomy" id="1073366"/>
    <lineage>
        <taxon>Bacteria</taxon>
        <taxon>Pseudomonadati</taxon>
        <taxon>Bacteroidota</taxon>
        <taxon>Bacteroidia</taxon>
        <taxon>Bacteroidales</taxon>
        <taxon>Prevotellaceae</taxon>
        <taxon>Prevotella</taxon>
    </lineage>
</organism>
<dbReference type="EMBL" id="AZJH01000030">
    <property type="protein sequence ID" value="ETD28081.1"/>
    <property type="molecule type" value="Genomic_DNA"/>
</dbReference>
<comment type="caution">
    <text evidence="1">The sequence shown here is derived from an EMBL/GenBank/DDBJ whole genome shotgun (WGS) entry which is preliminary data.</text>
</comment>
<proteinExistence type="predicted"/>
<name>V8CMW1_9BACT</name>
<evidence type="ECO:0000313" key="1">
    <source>
        <dbReference type="EMBL" id="ETD28081.1"/>
    </source>
</evidence>
<keyword evidence="2" id="KW-1185">Reference proteome</keyword>
<dbReference type="AlphaFoldDB" id="V8CMW1"/>
<accession>V8CMW1</accession>
<protein>
    <submittedName>
        <fullName evidence="1">Uncharacterized protein</fullName>
    </submittedName>
</protein>
<dbReference type="HOGENOM" id="CLU_2808858_0_0_10"/>